<name>A0A3D8GLB3_9BACI</name>
<protein>
    <submittedName>
        <fullName evidence="1">Uncharacterized protein</fullName>
    </submittedName>
</protein>
<evidence type="ECO:0000313" key="2">
    <source>
        <dbReference type="Proteomes" id="UP000257144"/>
    </source>
</evidence>
<dbReference type="Proteomes" id="UP000257144">
    <property type="component" value="Unassembled WGS sequence"/>
</dbReference>
<dbReference type="EMBL" id="QNQT01000012">
    <property type="protein sequence ID" value="RDU35260.1"/>
    <property type="molecule type" value="Genomic_DNA"/>
</dbReference>
<dbReference type="OrthoDB" id="2941641at2"/>
<dbReference type="AlphaFoldDB" id="A0A3D8GLB3"/>
<comment type="caution">
    <text evidence="1">The sequence shown here is derived from an EMBL/GenBank/DDBJ whole genome shotgun (WGS) entry which is preliminary data.</text>
</comment>
<proteinExistence type="predicted"/>
<organism evidence="1 2">
    <name type="scientific">Neobacillus piezotolerans</name>
    <dbReference type="NCBI Taxonomy" id="2259171"/>
    <lineage>
        <taxon>Bacteria</taxon>
        <taxon>Bacillati</taxon>
        <taxon>Bacillota</taxon>
        <taxon>Bacilli</taxon>
        <taxon>Bacillales</taxon>
        <taxon>Bacillaceae</taxon>
        <taxon>Neobacillus</taxon>
    </lineage>
</organism>
<evidence type="ECO:0000313" key="1">
    <source>
        <dbReference type="EMBL" id="RDU35260.1"/>
    </source>
</evidence>
<reference evidence="1 2" key="1">
    <citation type="submission" date="2018-07" db="EMBL/GenBank/DDBJ databases">
        <title>Bacillus sp. YLB-04 draft genome sequence.</title>
        <authorList>
            <person name="Yu L."/>
            <person name="Tang X."/>
        </authorList>
    </citation>
    <scope>NUCLEOTIDE SEQUENCE [LARGE SCALE GENOMIC DNA]</scope>
    <source>
        <strain evidence="1 2">YLB-04</strain>
    </source>
</reference>
<accession>A0A3D8GLB3</accession>
<sequence>MELVYTYDQKRLDIREKRDGEDFEFTIIFTDQALEKQFNAVRDYFYGNDDLTDAYFYKSIDKQATVSLKQEYYTEFLLQLFKNKLILSLLWK</sequence>
<dbReference type="RefSeq" id="WP_115453662.1">
    <property type="nucleotide sequence ID" value="NZ_QNQT01000012.1"/>
</dbReference>
<gene>
    <name evidence="1" type="ORF">DRW41_19295</name>
</gene>
<keyword evidence="2" id="KW-1185">Reference proteome</keyword>